<dbReference type="Pfam" id="PF02321">
    <property type="entry name" value="OEP"/>
    <property type="match status" value="1"/>
</dbReference>
<dbReference type="AlphaFoldDB" id="A0A377TLD4"/>
<dbReference type="Proteomes" id="UP000254938">
    <property type="component" value="Unassembled WGS sequence"/>
</dbReference>
<dbReference type="EMBL" id="UGKQ01000007">
    <property type="protein sequence ID" value="STS78920.1"/>
    <property type="molecule type" value="Genomic_DNA"/>
</dbReference>
<dbReference type="PANTHER" id="PTHR30203">
    <property type="entry name" value="OUTER MEMBRANE CATION EFFLUX PROTEIN"/>
    <property type="match status" value="1"/>
</dbReference>
<dbReference type="Gene3D" id="2.20.200.10">
    <property type="entry name" value="Outer membrane efflux proteins (OEP)"/>
    <property type="match status" value="1"/>
</dbReference>
<comment type="subcellular location">
    <subcellularLocation>
        <location evidence="1">Cell outer membrane</location>
        <topology evidence="1">Lipid-anchor</topology>
    </subcellularLocation>
</comment>
<protein>
    <submittedName>
        <fullName evidence="3">RND efflux system</fullName>
    </submittedName>
</protein>
<evidence type="ECO:0000256" key="2">
    <source>
        <dbReference type="ARBA" id="ARBA00007613"/>
    </source>
</evidence>
<name>A0A377TLD4_KLEPN</name>
<sequence>MQVWSFAPSISLPLFTGGSNLSQLRYAEAEKKGLIATYEKSIQSAFKDVADALARRETLSEELDAQRQYVAAEQTSLDIAMKSYQAGVGDYLSVLTAQRTLWSAKTTLLSLQQTDLNNRITLWQSLGGAPVKLTRRAPEPGLYKESLWHVFPSPGR</sequence>
<dbReference type="InterPro" id="IPR003423">
    <property type="entry name" value="OMP_efflux"/>
</dbReference>
<dbReference type="Gene3D" id="1.20.1600.10">
    <property type="entry name" value="Outer membrane efflux proteins (OEP)"/>
    <property type="match status" value="1"/>
</dbReference>
<accession>A0A377TLD4</accession>
<dbReference type="GO" id="GO:0015562">
    <property type="term" value="F:efflux transmembrane transporter activity"/>
    <property type="evidence" value="ECO:0007669"/>
    <property type="project" value="InterPro"/>
</dbReference>
<evidence type="ECO:0000256" key="1">
    <source>
        <dbReference type="ARBA" id="ARBA00004459"/>
    </source>
</evidence>
<comment type="similarity">
    <text evidence="2">Belongs to the outer membrane factor (OMF) (TC 1.B.17) family.</text>
</comment>
<proteinExistence type="inferred from homology"/>
<dbReference type="PANTHER" id="PTHR30203:SF32">
    <property type="entry name" value="CATION EFFLUX SYSTEM PROTEIN CUSC"/>
    <property type="match status" value="1"/>
</dbReference>
<gene>
    <name evidence="3" type="primary">oprM_1</name>
    <name evidence="3" type="ORF">NCTC9140_00556</name>
</gene>
<dbReference type="InterPro" id="IPR010131">
    <property type="entry name" value="MdtP/NodT-like"/>
</dbReference>
<dbReference type="SUPFAM" id="SSF56954">
    <property type="entry name" value="Outer membrane efflux proteins (OEP)"/>
    <property type="match status" value="1"/>
</dbReference>
<reference evidence="3 4" key="1">
    <citation type="submission" date="2018-06" db="EMBL/GenBank/DDBJ databases">
        <authorList>
            <consortium name="Pathogen Informatics"/>
            <person name="Doyle S."/>
        </authorList>
    </citation>
    <scope>NUCLEOTIDE SEQUENCE [LARGE SCALE GENOMIC DNA]</scope>
    <source>
        <strain evidence="3 4">NCTC9140</strain>
    </source>
</reference>
<organism evidence="3 4">
    <name type="scientific">Klebsiella pneumoniae</name>
    <dbReference type="NCBI Taxonomy" id="573"/>
    <lineage>
        <taxon>Bacteria</taxon>
        <taxon>Pseudomonadati</taxon>
        <taxon>Pseudomonadota</taxon>
        <taxon>Gammaproteobacteria</taxon>
        <taxon>Enterobacterales</taxon>
        <taxon>Enterobacteriaceae</taxon>
        <taxon>Klebsiella/Raoultella group</taxon>
        <taxon>Klebsiella</taxon>
        <taxon>Klebsiella pneumoniae complex</taxon>
    </lineage>
</organism>
<evidence type="ECO:0000313" key="4">
    <source>
        <dbReference type="Proteomes" id="UP000254938"/>
    </source>
</evidence>
<dbReference type="GO" id="GO:0009279">
    <property type="term" value="C:cell outer membrane"/>
    <property type="evidence" value="ECO:0007669"/>
    <property type="project" value="UniProtKB-SubCell"/>
</dbReference>
<evidence type="ECO:0000313" key="3">
    <source>
        <dbReference type="EMBL" id="STS78920.1"/>
    </source>
</evidence>